<evidence type="ECO:0000256" key="1">
    <source>
        <dbReference type="SAM" id="MobiDB-lite"/>
    </source>
</evidence>
<dbReference type="STRING" id="391625.PPSIR1_35607"/>
<dbReference type="EMBL" id="ABCS01000211">
    <property type="protein sequence ID" value="EDM73564.1"/>
    <property type="molecule type" value="Genomic_DNA"/>
</dbReference>
<feature type="region of interest" description="Disordered" evidence="1">
    <location>
        <begin position="1"/>
        <end position="37"/>
    </location>
</feature>
<organism evidence="2 3">
    <name type="scientific">Plesiocystis pacifica SIR-1</name>
    <dbReference type="NCBI Taxonomy" id="391625"/>
    <lineage>
        <taxon>Bacteria</taxon>
        <taxon>Pseudomonadati</taxon>
        <taxon>Myxococcota</taxon>
        <taxon>Polyangia</taxon>
        <taxon>Nannocystales</taxon>
        <taxon>Nannocystaceae</taxon>
        <taxon>Plesiocystis</taxon>
    </lineage>
</organism>
<dbReference type="Proteomes" id="UP000005801">
    <property type="component" value="Unassembled WGS sequence"/>
</dbReference>
<name>A6GKN7_9BACT</name>
<gene>
    <name evidence="2" type="ORF">PPSIR1_35607</name>
</gene>
<evidence type="ECO:0000313" key="3">
    <source>
        <dbReference type="Proteomes" id="UP000005801"/>
    </source>
</evidence>
<proteinExistence type="predicted"/>
<sequence length="512" mass="53997">MLGPACHKGNTASGEHPRTGRKTKKKTPKVQLPDPLPLPAEPKAAAYLAQPQGAVDLLSPYSPYPLQIRGLIQLALGRVTNPTLAEQLATAVDPEGTFSNVVLEGREEVIRLSIAPESAKDLAAELAKLEAVGEFGAVRLPSADGGGGSEGKPARAREWLAWIDAEDGGALVIANSLPGLVTGRELKQVYGQRDVFFTANLASLPLPAEIAGEIPFAHVEGRGDLSKVELILEAKEGVDPLAGFPIAPGTLGGLLDGPDITAGASTTYADYDSAVREVIVEVNSQVKALPFLVRGIGENLAAKLNTVLRSWDGRVLVALGPSGHLRVAYGAKDVDNSRVAMIRLIQAVVENVEVGRKFMSQLPRLSFRRRVAKGDGNDVELFVIHEATNKVPPELRGLVDGKGRLNVAMSWSERAGGGMFVVGPQAEAELARWLDETKGSASGKDTRELLASATFAGDAEALKTLVSSAEPDLGAILQMAASGPKWSVSAREQSPGVYAVELRTPAKPARAK</sequence>
<keyword evidence="3" id="KW-1185">Reference proteome</keyword>
<comment type="caution">
    <text evidence="2">The sequence shown here is derived from an EMBL/GenBank/DDBJ whole genome shotgun (WGS) entry which is preliminary data.</text>
</comment>
<reference evidence="2 3" key="1">
    <citation type="submission" date="2007-06" db="EMBL/GenBank/DDBJ databases">
        <authorList>
            <person name="Shimkets L."/>
            <person name="Ferriera S."/>
            <person name="Johnson J."/>
            <person name="Kravitz S."/>
            <person name="Beeson K."/>
            <person name="Sutton G."/>
            <person name="Rogers Y.-H."/>
            <person name="Friedman R."/>
            <person name="Frazier M."/>
            <person name="Venter J.C."/>
        </authorList>
    </citation>
    <scope>NUCLEOTIDE SEQUENCE [LARGE SCALE GENOMIC DNA]</scope>
    <source>
        <strain evidence="2 3">SIR-1</strain>
    </source>
</reference>
<evidence type="ECO:0000313" key="2">
    <source>
        <dbReference type="EMBL" id="EDM73564.1"/>
    </source>
</evidence>
<dbReference type="AlphaFoldDB" id="A6GKN7"/>
<accession>A6GKN7</accession>
<feature type="compositionally biased region" description="Basic residues" evidence="1">
    <location>
        <begin position="19"/>
        <end position="28"/>
    </location>
</feature>
<protein>
    <submittedName>
        <fullName evidence="2">Uncharacterized protein</fullName>
    </submittedName>
</protein>